<evidence type="ECO:0000256" key="1">
    <source>
        <dbReference type="SAM" id="Phobius"/>
    </source>
</evidence>
<feature type="transmembrane region" description="Helical" evidence="1">
    <location>
        <begin position="60"/>
        <end position="78"/>
    </location>
</feature>
<keyword evidence="1" id="KW-1133">Transmembrane helix</keyword>
<protein>
    <submittedName>
        <fullName evidence="2">Uncharacterized protein</fullName>
    </submittedName>
</protein>
<dbReference type="AlphaFoldDB" id="A0A8J3JAW0"/>
<evidence type="ECO:0000313" key="3">
    <source>
        <dbReference type="Proteomes" id="UP000612808"/>
    </source>
</evidence>
<keyword evidence="1" id="KW-0472">Membrane</keyword>
<reference evidence="2" key="1">
    <citation type="submission" date="2021-01" db="EMBL/GenBank/DDBJ databases">
        <title>Whole genome shotgun sequence of Actinocatenispora rupis NBRC 107355.</title>
        <authorList>
            <person name="Komaki H."/>
            <person name="Tamura T."/>
        </authorList>
    </citation>
    <scope>NUCLEOTIDE SEQUENCE</scope>
    <source>
        <strain evidence="2">NBRC 107355</strain>
    </source>
</reference>
<keyword evidence="1" id="KW-0812">Transmembrane</keyword>
<keyword evidence="3" id="KW-1185">Reference proteome</keyword>
<name>A0A8J3JAW0_9ACTN</name>
<proteinExistence type="predicted"/>
<organism evidence="2 3">
    <name type="scientific">Actinocatenispora rupis</name>
    <dbReference type="NCBI Taxonomy" id="519421"/>
    <lineage>
        <taxon>Bacteria</taxon>
        <taxon>Bacillati</taxon>
        <taxon>Actinomycetota</taxon>
        <taxon>Actinomycetes</taxon>
        <taxon>Micromonosporales</taxon>
        <taxon>Micromonosporaceae</taxon>
        <taxon>Actinocatenispora</taxon>
    </lineage>
</organism>
<dbReference type="Proteomes" id="UP000612808">
    <property type="component" value="Unassembled WGS sequence"/>
</dbReference>
<evidence type="ECO:0000313" key="2">
    <source>
        <dbReference type="EMBL" id="GID15070.1"/>
    </source>
</evidence>
<comment type="caution">
    <text evidence="2">The sequence shown here is derived from an EMBL/GenBank/DDBJ whole genome shotgun (WGS) entry which is preliminary data.</text>
</comment>
<gene>
    <name evidence="2" type="ORF">Aru02nite_59590</name>
</gene>
<dbReference type="EMBL" id="BOMB01000038">
    <property type="protein sequence ID" value="GID15070.1"/>
    <property type="molecule type" value="Genomic_DNA"/>
</dbReference>
<dbReference type="RefSeq" id="WP_203663203.1">
    <property type="nucleotide sequence ID" value="NZ_BAAAZM010000001.1"/>
</dbReference>
<accession>A0A8J3JAW0</accession>
<sequence length="138" mass="15001">MISPSGPAYLRIVRASAWYDLVVTAGFATPWTYVLLHRALSAVGAATGLGTLPPVEPMQVLFANLMGSVVIVWSVLRLRATRPDLGRYDGAARVLFAAWQLHALTHGAPPLLWPFLVAEVAFGVAQLAPWLRRVRVTT</sequence>
<feature type="transmembrane region" description="Helical" evidence="1">
    <location>
        <begin position="21"/>
        <end position="40"/>
    </location>
</feature>